<reference evidence="3" key="1">
    <citation type="submission" date="2020-02" db="EMBL/GenBank/DDBJ databases">
        <authorList>
            <person name="Meier V. D."/>
        </authorList>
    </citation>
    <scope>NUCLEOTIDE SEQUENCE</scope>
    <source>
        <strain evidence="3">AVDCRST_MAG88</strain>
    </source>
</reference>
<evidence type="ECO:0000256" key="1">
    <source>
        <dbReference type="SAM" id="Phobius"/>
    </source>
</evidence>
<evidence type="ECO:0000313" key="3">
    <source>
        <dbReference type="EMBL" id="CAA9564174.1"/>
    </source>
</evidence>
<keyword evidence="1" id="KW-0472">Membrane</keyword>
<feature type="transmembrane region" description="Helical" evidence="1">
    <location>
        <begin position="41"/>
        <end position="64"/>
    </location>
</feature>
<dbReference type="AlphaFoldDB" id="A0A6J4V057"/>
<feature type="domain" description="YoaR-like putative peptidoglycan binding" evidence="2">
    <location>
        <begin position="114"/>
        <end position="213"/>
    </location>
</feature>
<dbReference type="Pfam" id="PF12229">
    <property type="entry name" value="PG_binding_4"/>
    <property type="match status" value="1"/>
</dbReference>
<keyword evidence="1" id="KW-1133">Transmembrane helix</keyword>
<dbReference type="InterPro" id="IPR022029">
    <property type="entry name" value="YoaR-like_PG-bd"/>
</dbReference>
<protein>
    <recommendedName>
        <fullName evidence="2">YoaR-like putative peptidoglycan binding domain-containing protein</fullName>
    </recommendedName>
</protein>
<organism evidence="3">
    <name type="scientific">uncultured Thermomicrobiales bacterium</name>
    <dbReference type="NCBI Taxonomy" id="1645740"/>
    <lineage>
        <taxon>Bacteria</taxon>
        <taxon>Pseudomonadati</taxon>
        <taxon>Thermomicrobiota</taxon>
        <taxon>Thermomicrobia</taxon>
        <taxon>Thermomicrobiales</taxon>
        <taxon>environmental samples</taxon>
    </lineage>
</organism>
<gene>
    <name evidence="3" type="ORF">AVDCRST_MAG88-1752</name>
</gene>
<keyword evidence="1" id="KW-0812">Transmembrane</keyword>
<feature type="non-terminal residue" evidence="3">
    <location>
        <position position="303"/>
    </location>
</feature>
<evidence type="ECO:0000259" key="2">
    <source>
        <dbReference type="Pfam" id="PF12229"/>
    </source>
</evidence>
<proteinExistence type="predicted"/>
<name>A0A6J4V057_9BACT</name>
<accession>A0A6J4V057</accession>
<sequence length="303" mass="31395">MLNHANHQAGEGSVVPVATSTTGQVRAAKAPRAVRWGSFRWLLLPAALVPLLALALALALVLTWEGVYPGVRLGGVDLGGLDRAGAAARIDAEATRWEGTGVYLTAPQGTYLFTREGLGMRYDRGATLDAALGSGRGAGVPGRLAAIGRLAWNGGEVAPAFTVDEGTLRDGVQHLAGETDIAPRDGDLRIEAGRVIVTPPVEGRGLDVEALVRDEARPAGATDLILPVAERIQPRLNAAALAPAQARAEALLAGPIELAGAGVDRRIDASTIGSWLVVRRDPARDAATPLAIEVQSAPVRALV</sequence>
<dbReference type="EMBL" id="CADCWM010000497">
    <property type="protein sequence ID" value="CAA9564174.1"/>
    <property type="molecule type" value="Genomic_DNA"/>
</dbReference>